<evidence type="ECO:0000313" key="2">
    <source>
        <dbReference type="EMBL" id="TFK16476.1"/>
    </source>
</evidence>
<proteinExistence type="predicted"/>
<dbReference type="AlphaFoldDB" id="A0A5C3K8U1"/>
<evidence type="ECO:0000256" key="1">
    <source>
        <dbReference type="SAM" id="MobiDB-lite"/>
    </source>
</evidence>
<dbReference type="Proteomes" id="UP000307440">
    <property type="component" value="Unassembled WGS sequence"/>
</dbReference>
<keyword evidence="3" id="KW-1185">Reference proteome</keyword>
<organism evidence="2 3">
    <name type="scientific">Coprinopsis marcescibilis</name>
    <name type="common">Agaric fungus</name>
    <name type="synonym">Psathyrella marcescibilis</name>
    <dbReference type="NCBI Taxonomy" id="230819"/>
    <lineage>
        <taxon>Eukaryota</taxon>
        <taxon>Fungi</taxon>
        <taxon>Dikarya</taxon>
        <taxon>Basidiomycota</taxon>
        <taxon>Agaricomycotina</taxon>
        <taxon>Agaricomycetes</taxon>
        <taxon>Agaricomycetidae</taxon>
        <taxon>Agaricales</taxon>
        <taxon>Agaricineae</taxon>
        <taxon>Psathyrellaceae</taxon>
        <taxon>Coprinopsis</taxon>
    </lineage>
</organism>
<sequence length="329" mass="34599">MGLWEVLATGGNETAGGADRKEMAGTGPAVKGPEAAAGGADGNKMAGAGPAVKGAEAGGGSDTGVDLATAGKGDLAKFCRKEGNGGGCAFTNLQAESKEEPVQLARGKEGSGGEGMSAMLSEIKVYRSLVTVHAIFFGVGVNNCNGSAQWIFLTLVLVEGVRESGRADLAREGPTERGAWWGTVQNPGRADRHHRCQDQQRRGRKPASCNGGEVGTGADDFKTAFLGPDRGSQWLRSERFVVVVALHNIATLLPLPDGDILGCIFALRLGTSMLRGSVRSWDKWKLTQWATVVNGAVDAPYYDGYILNKCHYPSTNGHQGLRLRTEVVN</sequence>
<evidence type="ECO:0000313" key="3">
    <source>
        <dbReference type="Proteomes" id="UP000307440"/>
    </source>
</evidence>
<accession>A0A5C3K8U1</accession>
<feature type="region of interest" description="Disordered" evidence="1">
    <location>
        <begin position="8"/>
        <end position="43"/>
    </location>
</feature>
<dbReference type="EMBL" id="ML210786">
    <property type="protein sequence ID" value="TFK16476.1"/>
    <property type="molecule type" value="Genomic_DNA"/>
</dbReference>
<feature type="region of interest" description="Disordered" evidence="1">
    <location>
        <begin position="178"/>
        <end position="215"/>
    </location>
</feature>
<name>A0A5C3K8U1_COPMA</name>
<gene>
    <name evidence="2" type="ORF">FA15DRAFT_662128</name>
</gene>
<protein>
    <submittedName>
        <fullName evidence="2">Uncharacterized protein</fullName>
    </submittedName>
</protein>
<reference evidence="2 3" key="1">
    <citation type="journal article" date="2019" name="Nat. Ecol. Evol.">
        <title>Megaphylogeny resolves global patterns of mushroom evolution.</title>
        <authorList>
            <person name="Varga T."/>
            <person name="Krizsan K."/>
            <person name="Foldi C."/>
            <person name="Dima B."/>
            <person name="Sanchez-Garcia M."/>
            <person name="Sanchez-Ramirez S."/>
            <person name="Szollosi G.J."/>
            <person name="Szarkandi J.G."/>
            <person name="Papp V."/>
            <person name="Albert L."/>
            <person name="Andreopoulos W."/>
            <person name="Angelini C."/>
            <person name="Antonin V."/>
            <person name="Barry K.W."/>
            <person name="Bougher N.L."/>
            <person name="Buchanan P."/>
            <person name="Buyck B."/>
            <person name="Bense V."/>
            <person name="Catcheside P."/>
            <person name="Chovatia M."/>
            <person name="Cooper J."/>
            <person name="Damon W."/>
            <person name="Desjardin D."/>
            <person name="Finy P."/>
            <person name="Geml J."/>
            <person name="Haridas S."/>
            <person name="Hughes K."/>
            <person name="Justo A."/>
            <person name="Karasinski D."/>
            <person name="Kautmanova I."/>
            <person name="Kiss B."/>
            <person name="Kocsube S."/>
            <person name="Kotiranta H."/>
            <person name="LaButti K.M."/>
            <person name="Lechner B.E."/>
            <person name="Liimatainen K."/>
            <person name="Lipzen A."/>
            <person name="Lukacs Z."/>
            <person name="Mihaltcheva S."/>
            <person name="Morgado L.N."/>
            <person name="Niskanen T."/>
            <person name="Noordeloos M.E."/>
            <person name="Ohm R.A."/>
            <person name="Ortiz-Santana B."/>
            <person name="Ovrebo C."/>
            <person name="Racz N."/>
            <person name="Riley R."/>
            <person name="Savchenko A."/>
            <person name="Shiryaev A."/>
            <person name="Soop K."/>
            <person name="Spirin V."/>
            <person name="Szebenyi C."/>
            <person name="Tomsovsky M."/>
            <person name="Tulloss R.E."/>
            <person name="Uehling J."/>
            <person name="Grigoriev I.V."/>
            <person name="Vagvolgyi C."/>
            <person name="Papp T."/>
            <person name="Martin F.M."/>
            <person name="Miettinen O."/>
            <person name="Hibbett D.S."/>
            <person name="Nagy L.G."/>
        </authorList>
    </citation>
    <scope>NUCLEOTIDE SEQUENCE [LARGE SCALE GENOMIC DNA]</scope>
    <source>
        <strain evidence="2 3">CBS 121175</strain>
    </source>
</reference>